<accession>A0A1W1UXP5</accession>
<gene>
    <name evidence="2" type="ORF">SAMN00017477_0820</name>
</gene>
<evidence type="ECO:0000256" key="1">
    <source>
        <dbReference type="SAM" id="Phobius"/>
    </source>
</evidence>
<feature type="transmembrane region" description="Helical" evidence="1">
    <location>
        <begin position="95"/>
        <end position="114"/>
    </location>
</feature>
<dbReference type="RefSeq" id="WP_084230464.1">
    <property type="nucleotide sequence ID" value="NZ_FWWR01000009.1"/>
</dbReference>
<keyword evidence="3" id="KW-1185">Reference proteome</keyword>
<dbReference type="AlphaFoldDB" id="A0A1W1UXP5"/>
<keyword evidence="1" id="KW-0812">Transmembrane</keyword>
<proteinExistence type="predicted"/>
<evidence type="ECO:0000313" key="3">
    <source>
        <dbReference type="Proteomes" id="UP000192368"/>
    </source>
</evidence>
<feature type="transmembrane region" description="Helical" evidence="1">
    <location>
        <begin position="174"/>
        <end position="192"/>
    </location>
</feature>
<keyword evidence="1" id="KW-1133">Transmembrane helix</keyword>
<feature type="transmembrane region" description="Helical" evidence="1">
    <location>
        <begin position="26"/>
        <end position="44"/>
    </location>
</feature>
<feature type="transmembrane region" description="Helical" evidence="1">
    <location>
        <begin position="134"/>
        <end position="153"/>
    </location>
</feature>
<dbReference type="Proteomes" id="UP000192368">
    <property type="component" value="Unassembled WGS sequence"/>
</dbReference>
<evidence type="ECO:0000313" key="2">
    <source>
        <dbReference type="EMBL" id="SMB85867.1"/>
    </source>
</evidence>
<feature type="transmembrane region" description="Helical" evidence="1">
    <location>
        <begin position="64"/>
        <end position="83"/>
    </location>
</feature>
<reference evidence="3" key="1">
    <citation type="submission" date="2017-04" db="EMBL/GenBank/DDBJ databases">
        <authorList>
            <person name="Varghese N."/>
            <person name="Submissions S."/>
        </authorList>
    </citation>
    <scope>NUCLEOTIDE SEQUENCE [LARGE SCALE GENOMIC DNA]</scope>
    <source>
        <strain evidence="3">DSM 20463</strain>
    </source>
</reference>
<keyword evidence="1" id="KW-0472">Membrane</keyword>
<protein>
    <submittedName>
        <fullName evidence="2">DMSO/TMAO reductase YedYZ, heme-binding membrane subunit</fullName>
    </submittedName>
</protein>
<organism evidence="2 3">
    <name type="scientific">Peptoniphilus asaccharolyticus DSM 20463</name>
    <dbReference type="NCBI Taxonomy" id="573058"/>
    <lineage>
        <taxon>Bacteria</taxon>
        <taxon>Bacillati</taxon>
        <taxon>Bacillota</taxon>
        <taxon>Tissierellia</taxon>
        <taxon>Tissierellales</taxon>
        <taxon>Peptoniphilaceae</taxon>
        <taxon>Peptoniphilus</taxon>
    </lineage>
</organism>
<name>A0A1W1UXP5_PEPAS</name>
<dbReference type="OrthoDB" id="3174396at2"/>
<feature type="transmembrane region" description="Helical" evidence="1">
    <location>
        <begin position="198"/>
        <end position="216"/>
    </location>
</feature>
<dbReference type="EMBL" id="FWWR01000009">
    <property type="protein sequence ID" value="SMB85867.1"/>
    <property type="molecule type" value="Genomic_DNA"/>
</dbReference>
<dbReference type="STRING" id="573058.SAMN00017477_0820"/>
<sequence length="225" mass="26077">MTLIIGMILTLAIIFGAKDFIKKYPVASYLISLIFSIAVIYLVYTETAKMLPEWFGRYFLETFVRGVFATTIFMVVMFLGCVRKHTPLTRKLMEIRAELSIIGCIFALTHNVIFGKRYFVWLLMDRSQFQTTNQLVAAIISAILVVLMLILMITSFKCVRSKMSAITWKNVQKLAYPFFYLIYVHIMVLYAAKFNEKILDIAIYTIIYLTYTALRLKKANSKMSR</sequence>